<evidence type="ECO:0000313" key="2">
    <source>
        <dbReference type="Proteomes" id="UP000504636"/>
    </source>
</evidence>
<reference evidence="3" key="2">
    <citation type="submission" date="2020-04" db="EMBL/GenBank/DDBJ databases">
        <authorList>
            <consortium name="NCBI Genome Project"/>
        </authorList>
    </citation>
    <scope>NUCLEOTIDE SEQUENCE</scope>
    <source>
        <strain evidence="3">CBS 304.34</strain>
    </source>
</reference>
<keyword evidence="2" id="KW-1185">Reference proteome</keyword>
<dbReference type="AlphaFoldDB" id="A0A6A6ZAY5"/>
<accession>A0A6A6ZAY5</accession>
<name>A0A6A6ZAY5_9PEZI</name>
<reference evidence="3" key="3">
    <citation type="submission" date="2025-04" db="UniProtKB">
        <authorList>
            <consortium name="RefSeq"/>
        </authorList>
    </citation>
    <scope>IDENTIFICATION</scope>
    <source>
        <strain evidence="3">CBS 304.34</strain>
    </source>
</reference>
<reference evidence="1 3" key="1">
    <citation type="journal article" date="2020" name="Stud. Mycol.">
        <title>101 Dothideomycetes genomes: a test case for predicting lifestyles and emergence of pathogens.</title>
        <authorList>
            <person name="Haridas S."/>
            <person name="Albert R."/>
            <person name="Binder M."/>
            <person name="Bloem J."/>
            <person name="Labutti K."/>
            <person name="Salamov A."/>
            <person name="Andreopoulos B."/>
            <person name="Baker S."/>
            <person name="Barry K."/>
            <person name="Bills G."/>
            <person name="Bluhm B."/>
            <person name="Cannon C."/>
            <person name="Castanera R."/>
            <person name="Culley D."/>
            <person name="Daum C."/>
            <person name="Ezra D."/>
            <person name="Gonzalez J."/>
            <person name="Henrissat B."/>
            <person name="Kuo A."/>
            <person name="Liang C."/>
            <person name="Lipzen A."/>
            <person name="Lutzoni F."/>
            <person name="Magnuson J."/>
            <person name="Mondo S."/>
            <person name="Nolan M."/>
            <person name="Ohm R."/>
            <person name="Pangilinan J."/>
            <person name="Park H.-J."/>
            <person name="Ramirez L."/>
            <person name="Alfaro M."/>
            <person name="Sun H."/>
            <person name="Tritt A."/>
            <person name="Yoshinaga Y."/>
            <person name="Zwiers L.-H."/>
            <person name="Turgeon B."/>
            <person name="Goodwin S."/>
            <person name="Spatafora J."/>
            <person name="Crous P."/>
            <person name="Grigoriev I."/>
        </authorList>
    </citation>
    <scope>NUCLEOTIDE SEQUENCE</scope>
    <source>
        <strain evidence="1 3">CBS 304.34</strain>
    </source>
</reference>
<dbReference type="RefSeq" id="XP_033584429.1">
    <property type="nucleotide sequence ID" value="XM_033712881.1"/>
</dbReference>
<protein>
    <submittedName>
        <fullName evidence="1 3">Uncharacterized protein</fullName>
    </submittedName>
</protein>
<evidence type="ECO:0000313" key="3">
    <source>
        <dbReference type="RefSeq" id="XP_033584429.1"/>
    </source>
</evidence>
<organism evidence="1">
    <name type="scientific">Mytilinidion resinicola</name>
    <dbReference type="NCBI Taxonomy" id="574789"/>
    <lineage>
        <taxon>Eukaryota</taxon>
        <taxon>Fungi</taxon>
        <taxon>Dikarya</taxon>
        <taxon>Ascomycota</taxon>
        <taxon>Pezizomycotina</taxon>
        <taxon>Dothideomycetes</taxon>
        <taxon>Pleosporomycetidae</taxon>
        <taxon>Mytilinidiales</taxon>
        <taxon>Mytilinidiaceae</taxon>
        <taxon>Mytilinidion</taxon>
    </lineage>
</organism>
<dbReference type="GeneID" id="54453774"/>
<gene>
    <name evidence="1 3" type="ORF">BDZ99DRAFT_16288</name>
</gene>
<sequence length="134" mass="14657">MQCAAIPCGRFRVRPAASVWGSSSERRRCEGRRAKCRRRLRVIQAPLRPPIRRANSVCAPATTHPLILHRQSAQCAVHHPSFGLAFSGGPRCQGAILGNGPCEQMSGCYCEQFGAPSSCAGRSSYIPVGFHYFR</sequence>
<proteinExistence type="predicted"/>
<dbReference type="Proteomes" id="UP000504636">
    <property type="component" value="Unplaced"/>
</dbReference>
<dbReference type="EMBL" id="MU003692">
    <property type="protein sequence ID" value="KAF2817465.1"/>
    <property type="molecule type" value="Genomic_DNA"/>
</dbReference>
<evidence type="ECO:0000313" key="1">
    <source>
        <dbReference type="EMBL" id="KAF2817465.1"/>
    </source>
</evidence>